<dbReference type="InterPro" id="IPR001138">
    <property type="entry name" value="Zn2Cys6_DnaBD"/>
</dbReference>
<accession>A0A319DDW1</accession>
<evidence type="ECO:0000256" key="5">
    <source>
        <dbReference type="ARBA" id="ARBA00023242"/>
    </source>
</evidence>
<sequence length="433" mass="48794">MSKFDRGVAELVPKHRSRRKVKGCYECSRRRIDCDRRQPVREKCSQRGLDCSGLGTRYRFHGSLASRGKLAGKQVPDGVLSYTRSDATSTSVKRKKPDGQSNAEPEGQEAERTDTCWDVQPSIDHLDGRARYLLHHFANHIAPGLSVIDRGFNGYRDLILPLSDTDPLVCKAILVVSEQHSSQTGRGAFLISDTYTGLIHDLISRSHQVGLEDQSSTIALLLLHIREIISGGEDFKLLYTSLRTLFPISGANVSQASPLEAFLSAQVFRFQLFAEALLNESHGARFLLTHCEGCLEFLRYCLRLHPDQGDLIATLHKLIKLACRTYVERAMLNPPAHDMIPLIERGKRLAETLDVYTDMIGDYLLGWPYFVMAAESSTACHREFWIQQLYTLHQRTGSRNILKGVQQVWEIWAARSDVRWTSLLGGPTQTLVM</sequence>
<evidence type="ECO:0000313" key="9">
    <source>
        <dbReference type="Proteomes" id="UP000247810"/>
    </source>
</evidence>
<dbReference type="GO" id="GO:0045944">
    <property type="term" value="P:positive regulation of transcription by RNA polymerase II"/>
    <property type="evidence" value="ECO:0007669"/>
    <property type="project" value="TreeGrafter"/>
</dbReference>
<evidence type="ECO:0000256" key="4">
    <source>
        <dbReference type="ARBA" id="ARBA00023163"/>
    </source>
</evidence>
<feature type="compositionally biased region" description="Polar residues" evidence="6">
    <location>
        <begin position="82"/>
        <end position="91"/>
    </location>
</feature>
<dbReference type="InterPro" id="IPR036864">
    <property type="entry name" value="Zn2-C6_fun-type_DNA-bd_sf"/>
</dbReference>
<evidence type="ECO:0000256" key="2">
    <source>
        <dbReference type="ARBA" id="ARBA00023015"/>
    </source>
</evidence>
<comment type="subcellular location">
    <subcellularLocation>
        <location evidence="1">Nucleus</location>
    </subcellularLocation>
</comment>
<dbReference type="GO" id="GO:0008270">
    <property type="term" value="F:zinc ion binding"/>
    <property type="evidence" value="ECO:0007669"/>
    <property type="project" value="InterPro"/>
</dbReference>
<dbReference type="EMBL" id="KZ826042">
    <property type="protein sequence ID" value="PYH89223.1"/>
    <property type="molecule type" value="Genomic_DNA"/>
</dbReference>
<evidence type="ECO:0000259" key="7">
    <source>
        <dbReference type="PROSITE" id="PS50048"/>
    </source>
</evidence>
<keyword evidence="2" id="KW-0805">Transcription regulation</keyword>
<keyword evidence="4" id="KW-0804">Transcription</keyword>
<dbReference type="CDD" id="cd00067">
    <property type="entry name" value="GAL4"/>
    <property type="match status" value="1"/>
</dbReference>
<organism evidence="8 9">
    <name type="scientific">Aspergillus ellipticus CBS 707.79</name>
    <dbReference type="NCBI Taxonomy" id="1448320"/>
    <lineage>
        <taxon>Eukaryota</taxon>
        <taxon>Fungi</taxon>
        <taxon>Dikarya</taxon>
        <taxon>Ascomycota</taxon>
        <taxon>Pezizomycotina</taxon>
        <taxon>Eurotiomycetes</taxon>
        <taxon>Eurotiomycetidae</taxon>
        <taxon>Eurotiales</taxon>
        <taxon>Aspergillaceae</taxon>
        <taxon>Aspergillus</taxon>
        <taxon>Aspergillus subgen. Circumdati</taxon>
    </lineage>
</organism>
<keyword evidence="3" id="KW-0238">DNA-binding</keyword>
<evidence type="ECO:0000256" key="6">
    <source>
        <dbReference type="SAM" id="MobiDB-lite"/>
    </source>
</evidence>
<gene>
    <name evidence="8" type="ORF">BO71DRAFT_403245</name>
</gene>
<dbReference type="AlphaFoldDB" id="A0A319DDW1"/>
<evidence type="ECO:0000313" key="8">
    <source>
        <dbReference type="EMBL" id="PYH89223.1"/>
    </source>
</evidence>
<dbReference type="STRING" id="1448320.A0A319DDW1"/>
<dbReference type="SUPFAM" id="SSF57701">
    <property type="entry name" value="Zn2/Cys6 DNA-binding domain"/>
    <property type="match status" value="1"/>
</dbReference>
<keyword evidence="9" id="KW-1185">Reference proteome</keyword>
<reference evidence="8 9" key="1">
    <citation type="submission" date="2018-02" db="EMBL/GenBank/DDBJ databases">
        <title>The genomes of Aspergillus section Nigri reveals drivers in fungal speciation.</title>
        <authorList>
            <consortium name="DOE Joint Genome Institute"/>
            <person name="Vesth T.C."/>
            <person name="Nybo J."/>
            <person name="Theobald S."/>
            <person name="Brandl J."/>
            <person name="Frisvad J.C."/>
            <person name="Nielsen K.F."/>
            <person name="Lyhne E.K."/>
            <person name="Kogle M.E."/>
            <person name="Kuo A."/>
            <person name="Riley R."/>
            <person name="Clum A."/>
            <person name="Nolan M."/>
            <person name="Lipzen A."/>
            <person name="Salamov A."/>
            <person name="Henrissat B."/>
            <person name="Wiebenga A."/>
            <person name="De vries R.P."/>
            <person name="Grigoriev I.V."/>
            <person name="Mortensen U.H."/>
            <person name="Andersen M.R."/>
            <person name="Baker S.E."/>
        </authorList>
    </citation>
    <scope>NUCLEOTIDE SEQUENCE [LARGE SCALE GENOMIC DNA]</scope>
    <source>
        <strain evidence="8 9">CBS 707.79</strain>
    </source>
</reference>
<feature type="domain" description="Zn(2)-C6 fungal-type" evidence="7">
    <location>
        <begin position="23"/>
        <end position="52"/>
    </location>
</feature>
<dbReference type="PANTHER" id="PTHR37534:SF17">
    <property type="entry name" value="ZN(2)-C6 FUNGAL-TYPE DOMAIN-CONTAINING PROTEIN"/>
    <property type="match status" value="1"/>
</dbReference>
<dbReference type="GO" id="GO:0000981">
    <property type="term" value="F:DNA-binding transcription factor activity, RNA polymerase II-specific"/>
    <property type="evidence" value="ECO:0007669"/>
    <property type="project" value="InterPro"/>
</dbReference>
<evidence type="ECO:0000256" key="3">
    <source>
        <dbReference type="ARBA" id="ARBA00023125"/>
    </source>
</evidence>
<dbReference type="OrthoDB" id="5386330at2759"/>
<dbReference type="PROSITE" id="PS50048">
    <property type="entry name" value="ZN2_CY6_FUNGAL_2"/>
    <property type="match status" value="1"/>
</dbReference>
<dbReference type="PANTHER" id="PTHR37534">
    <property type="entry name" value="TRANSCRIPTIONAL ACTIVATOR PROTEIN UGA3"/>
    <property type="match status" value="1"/>
</dbReference>
<dbReference type="InterPro" id="IPR021858">
    <property type="entry name" value="Fun_TF"/>
</dbReference>
<feature type="region of interest" description="Disordered" evidence="6">
    <location>
        <begin position="82"/>
        <end position="113"/>
    </location>
</feature>
<dbReference type="VEuPathDB" id="FungiDB:BO71DRAFT_403245"/>
<protein>
    <recommendedName>
        <fullName evidence="7">Zn(2)-C6 fungal-type domain-containing protein</fullName>
    </recommendedName>
</protein>
<dbReference type="Pfam" id="PF11951">
    <property type="entry name" value="Fungal_trans_2"/>
    <property type="match status" value="2"/>
</dbReference>
<dbReference type="Proteomes" id="UP000247810">
    <property type="component" value="Unassembled WGS sequence"/>
</dbReference>
<dbReference type="GO" id="GO:0005634">
    <property type="term" value="C:nucleus"/>
    <property type="evidence" value="ECO:0007669"/>
    <property type="project" value="UniProtKB-SubCell"/>
</dbReference>
<proteinExistence type="predicted"/>
<evidence type="ECO:0000256" key="1">
    <source>
        <dbReference type="ARBA" id="ARBA00004123"/>
    </source>
</evidence>
<dbReference type="GO" id="GO:0000976">
    <property type="term" value="F:transcription cis-regulatory region binding"/>
    <property type="evidence" value="ECO:0007669"/>
    <property type="project" value="TreeGrafter"/>
</dbReference>
<name>A0A319DDW1_9EURO</name>
<keyword evidence="5" id="KW-0539">Nucleus</keyword>